<dbReference type="OrthoDB" id="5674026at2"/>
<evidence type="ECO:0000313" key="1">
    <source>
        <dbReference type="EMBL" id="AZL69549.1"/>
    </source>
</evidence>
<dbReference type="KEGG" id="pory:EJA05_18310"/>
<dbReference type="SUPFAM" id="SSF141452">
    <property type="entry name" value="Hcp1-like"/>
    <property type="match status" value="1"/>
</dbReference>
<dbReference type="PANTHER" id="PTHR34319:SF7">
    <property type="entry name" value="HNH ENDONUCLEASE DOMAIN-CONTAINING PROTEIN"/>
    <property type="match status" value="1"/>
</dbReference>
<organism evidence="1 2">
    <name type="scientific">Pseudomonas entomophila</name>
    <dbReference type="NCBI Taxonomy" id="312306"/>
    <lineage>
        <taxon>Bacteria</taxon>
        <taxon>Pseudomonadati</taxon>
        <taxon>Pseudomonadota</taxon>
        <taxon>Gammaproteobacteria</taxon>
        <taxon>Pseudomonadales</taxon>
        <taxon>Pseudomonadaceae</taxon>
        <taxon>Pseudomonas</taxon>
    </lineage>
</organism>
<dbReference type="InterPro" id="IPR008514">
    <property type="entry name" value="T6SS_Hcp"/>
</dbReference>
<protein>
    <submittedName>
        <fullName evidence="1">Hcp family type VI secretion system effector</fullName>
    </submittedName>
</protein>
<evidence type="ECO:0000313" key="2">
    <source>
        <dbReference type="Proteomes" id="UP000268230"/>
    </source>
</evidence>
<sequence length="160" mass="17743">MAYHGYMSIKGSLQGLISAGCSTQDSIGNKCQLGHRDEIMVLAFDHGLTNADNTQRALHRPVYLTKFVDKATPLLAQALDSGERVECDIQFFRTSAAGLQEKYYSVRLGGAVIVQQNVAMPHAVLLNEQEPQEYLALRYRDISWVHHVAGTTGYATWGEE</sequence>
<dbReference type="Proteomes" id="UP000268230">
    <property type="component" value="Chromosome"/>
</dbReference>
<name>A0A3Q8U363_9PSED</name>
<proteinExistence type="predicted"/>
<gene>
    <name evidence="1" type="ORF">EJA05_18310</name>
</gene>
<dbReference type="Pfam" id="PF05638">
    <property type="entry name" value="T6SS_HCP"/>
    <property type="match status" value="1"/>
</dbReference>
<dbReference type="EMBL" id="CP034338">
    <property type="protein sequence ID" value="AZL69549.1"/>
    <property type="molecule type" value="Genomic_DNA"/>
</dbReference>
<dbReference type="Gene3D" id="2.30.110.20">
    <property type="entry name" value="Hcp1-like"/>
    <property type="match status" value="1"/>
</dbReference>
<accession>A0A3Q8U363</accession>
<dbReference type="NCBIfam" id="TIGR03344">
    <property type="entry name" value="VI_effect_Hcp1"/>
    <property type="match status" value="1"/>
</dbReference>
<dbReference type="AlphaFoldDB" id="A0A3Q8U363"/>
<dbReference type="PANTHER" id="PTHR34319">
    <property type="entry name" value="MAJOR EXPORTED PROTEIN"/>
    <property type="match status" value="1"/>
</dbReference>
<dbReference type="InterPro" id="IPR036624">
    <property type="entry name" value="Hcp1-lik_sf"/>
</dbReference>
<dbReference type="InterPro" id="IPR052947">
    <property type="entry name" value="T6SS_Hcp1_domain"/>
</dbReference>
<reference evidence="1 2" key="1">
    <citation type="submission" date="2018-12" db="EMBL/GenBank/DDBJ databases">
        <authorList>
            <person name="Li S."/>
            <person name="Yang R."/>
            <person name="Chen G."/>
            <person name="Zou L."/>
            <person name="Zhang C."/>
            <person name="Chen Y."/>
            <person name="Liu Z."/>
            <person name="Li Y."/>
            <person name="Yan Y."/>
            <person name="Huang M."/>
            <person name="Chen T."/>
        </authorList>
    </citation>
    <scope>NUCLEOTIDE SEQUENCE [LARGE SCALE GENOMIC DNA]</scope>
    <source>
        <strain evidence="1 2">1257</strain>
    </source>
</reference>